<sequence>MGEDGSKFKTVDELLATIKSAIGHPFRDFDVNHRLDNPKNKGALGQIVEEGILKYPVNSRAEADLAELGIEIKTTGLIKDRNGNYKTKERLTLETLNYSKVSQSSDFQSSQLWEKIRSMLFVFYEYDPNVPYGDMKIVDAALNKFSDVDLKIMEEDYDKIVSKIREGRAEDISEGDTMYLGACTAGTGALISQPYSDVKAKQRKFCLKTSYFTELARNLLSNSVPGERLVSLADLSYHDFDETIISRLSPYIGLSESDIRSRFGLAINPSAKNRYERYVAAMLGIKGKISETDEFKKAGIKVKVIRVQAKGGIKESVSFPYFHFRDIVCTEWEQSDIREMFASTRF</sequence>
<evidence type="ECO:0000256" key="2">
    <source>
        <dbReference type="ARBA" id="ARBA00022759"/>
    </source>
</evidence>
<accession>A0A9D1S235</accession>
<evidence type="ECO:0000256" key="3">
    <source>
        <dbReference type="ARBA" id="ARBA00022801"/>
    </source>
</evidence>
<organism evidence="5 6">
    <name type="scientific">Candidatus Alloenteromonas pullicola</name>
    <dbReference type="NCBI Taxonomy" id="2840784"/>
    <lineage>
        <taxon>Bacteria</taxon>
        <taxon>Bacillati</taxon>
        <taxon>Bacillota</taxon>
        <taxon>Bacillota incertae sedis</taxon>
        <taxon>Candidatus Alloenteromonas</taxon>
    </lineage>
</organism>
<keyword evidence="2 5" id="KW-0255">Endonuclease</keyword>
<keyword evidence="1" id="KW-0540">Nuclease</keyword>
<dbReference type="CDD" id="cd22355">
    <property type="entry name" value="Sau3AI_C"/>
    <property type="match status" value="1"/>
</dbReference>
<reference evidence="5" key="1">
    <citation type="submission" date="2020-10" db="EMBL/GenBank/DDBJ databases">
        <authorList>
            <person name="Gilroy R."/>
        </authorList>
    </citation>
    <scope>NUCLEOTIDE SEQUENCE</scope>
    <source>
        <strain evidence="5">ChiGjej1B1-22543</strain>
    </source>
</reference>
<gene>
    <name evidence="5" type="ORF">IAC52_00105</name>
</gene>
<dbReference type="EMBL" id="DVMV01000002">
    <property type="protein sequence ID" value="HIU44691.1"/>
    <property type="molecule type" value="Genomic_DNA"/>
</dbReference>
<reference evidence="5" key="2">
    <citation type="journal article" date="2021" name="PeerJ">
        <title>Extensive microbial diversity within the chicken gut microbiome revealed by metagenomics and culture.</title>
        <authorList>
            <person name="Gilroy R."/>
            <person name="Ravi A."/>
            <person name="Getino M."/>
            <person name="Pursley I."/>
            <person name="Horton D.L."/>
            <person name="Alikhan N.F."/>
            <person name="Baker D."/>
            <person name="Gharbi K."/>
            <person name="Hall N."/>
            <person name="Watson M."/>
            <person name="Adriaenssens E.M."/>
            <person name="Foster-Nyarko E."/>
            <person name="Jarju S."/>
            <person name="Secka A."/>
            <person name="Antonio M."/>
            <person name="Oren A."/>
            <person name="Chaudhuri R.R."/>
            <person name="La Ragione R."/>
            <person name="Hildebrand F."/>
            <person name="Pallen M.J."/>
        </authorList>
    </citation>
    <scope>NUCLEOTIDE SEQUENCE</scope>
    <source>
        <strain evidence="5">ChiGjej1B1-22543</strain>
    </source>
</reference>
<dbReference type="AlphaFoldDB" id="A0A9D1S235"/>
<dbReference type="GO" id="GO:0004519">
    <property type="term" value="F:endonuclease activity"/>
    <property type="evidence" value="ECO:0007669"/>
    <property type="project" value="UniProtKB-KW"/>
</dbReference>
<feature type="domain" description="DNA mismatch repair MutH/Type II restriction enzyme Sau3AI" evidence="4">
    <location>
        <begin position="55"/>
        <end position="156"/>
    </location>
</feature>
<name>A0A9D1S235_9FIRM</name>
<dbReference type="InterPro" id="IPR037057">
    <property type="entry name" value="DNA_rep_MutH/T2_RE_sf"/>
</dbReference>
<dbReference type="SMART" id="SM00927">
    <property type="entry name" value="MutH"/>
    <property type="match status" value="1"/>
</dbReference>
<keyword evidence="3" id="KW-0378">Hydrolase</keyword>
<dbReference type="InterPro" id="IPR011335">
    <property type="entry name" value="Restrct_endonuc-II-like"/>
</dbReference>
<dbReference type="SUPFAM" id="SSF52980">
    <property type="entry name" value="Restriction endonuclease-like"/>
    <property type="match status" value="2"/>
</dbReference>
<evidence type="ECO:0000313" key="6">
    <source>
        <dbReference type="Proteomes" id="UP000824070"/>
    </source>
</evidence>
<dbReference type="InterPro" id="IPR011337">
    <property type="entry name" value="DNA_rep_MutH/RE_typeII_Sau3AI"/>
</dbReference>
<dbReference type="Pfam" id="PF02976">
    <property type="entry name" value="MutH"/>
    <property type="match status" value="1"/>
</dbReference>
<evidence type="ECO:0000313" key="5">
    <source>
        <dbReference type="EMBL" id="HIU44691.1"/>
    </source>
</evidence>
<proteinExistence type="predicted"/>
<dbReference type="GO" id="GO:0003677">
    <property type="term" value="F:DNA binding"/>
    <property type="evidence" value="ECO:0007669"/>
    <property type="project" value="InterPro"/>
</dbReference>
<dbReference type="Gene3D" id="3.40.600.10">
    <property type="entry name" value="DNA mismatch repair MutH/Restriction endonuclease, type II"/>
    <property type="match status" value="2"/>
</dbReference>
<dbReference type="CDD" id="cd22356">
    <property type="entry name" value="Sau3AI_N-like"/>
    <property type="match status" value="1"/>
</dbReference>
<dbReference type="GO" id="GO:0016787">
    <property type="term" value="F:hydrolase activity"/>
    <property type="evidence" value="ECO:0007669"/>
    <property type="project" value="UniProtKB-KW"/>
</dbReference>
<dbReference type="Proteomes" id="UP000824070">
    <property type="component" value="Unassembled WGS sequence"/>
</dbReference>
<comment type="caution">
    <text evidence="5">The sequence shown here is derived from an EMBL/GenBank/DDBJ whole genome shotgun (WGS) entry which is preliminary data.</text>
</comment>
<evidence type="ECO:0000256" key="1">
    <source>
        <dbReference type="ARBA" id="ARBA00022722"/>
    </source>
</evidence>
<dbReference type="NCBIfam" id="NF040973">
    <property type="entry name" value="restrict_Sau3AI"/>
    <property type="match status" value="1"/>
</dbReference>
<protein>
    <submittedName>
        <fullName evidence="5">Restriction endonuclease</fullName>
    </submittedName>
</protein>
<evidence type="ECO:0000259" key="4">
    <source>
        <dbReference type="SMART" id="SM00927"/>
    </source>
</evidence>